<reference evidence="10" key="2">
    <citation type="submission" date="2024-06" db="EMBL/GenBank/DDBJ databases">
        <authorList>
            <person name="Petrova K.O."/>
            <person name="Toshchakov S.V."/>
            <person name="Boltjanskaja Y.V."/>
            <person name="Kevbrin V."/>
        </authorList>
    </citation>
    <scope>NUCLEOTIDE SEQUENCE</scope>
    <source>
        <strain evidence="10">Z-910T</strain>
    </source>
</reference>
<dbReference type="InterPro" id="IPR007253">
    <property type="entry name" value="Cell_wall-bd_2"/>
</dbReference>
<dbReference type="PRINTS" id="PR00723">
    <property type="entry name" value="SUBTILISIN"/>
</dbReference>
<keyword evidence="3 6" id="KW-0378">Hydrolase</keyword>
<dbReference type="RefSeq" id="WP_350342921.1">
    <property type="nucleotide sequence ID" value="NZ_CP158367.1"/>
</dbReference>
<keyword evidence="2 6" id="KW-0645">Protease</keyword>
<feature type="signal peptide" evidence="8">
    <location>
        <begin position="1"/>
        <end position="23"/>
    </location>
</feature>
<dbReference type="CDD" id="cd07474">
    <property type="entry name" value="Peptidases_S8_subtilisin_Vpr-like"/>
    <property type="match status" value="1"/>
</dbReference>
<protein>
    <submittedName>
        <fullName evidence="10">Cell wall-binding repeat-containing protein</fullName>
    </submittedName>
</protein>
<feature type="chain" id="PRO_5043369561" evidence="8">
    <location>
        <begin position="24"/>
        <end position="1251"/>
    </location>
</feature>
<dbReference type="PANTHER" id="PTHR43806">
    <property type="entry name" value="PEPTIDASE S8"/>
    <property type="match status" value="1"/>
</dbReference>
<feature type="active site" description="Charge relay system" evidence="5 6">
    <location>
        <position position="175"/>
    </location>
</feature>
<dbReference type="SUPFAM" id="SSF52743">
    <property type="entry name" value="Subtilisin-like"/>
    <property type="match status" value="1"/>
</dbReference>
<comment type="similarity">
    <text evidence="1 6 7">Belongs to the peptidase S8 family.</text>
</comment>
<dbReference type="Gene3D" id="3.40.50.200">
    <property type="entry name" value="Peptidase S8/S53 domain"/>
    <property type="match status" value="2"/>
</dbReference>
<dbReference type="GO" id="GO:0004252">
    <property type="term" value="F:serine-type endopeptidase activity"/>
    <property type="evidence" value="ECO:0007669"/>
    <property type="project" value="UniProtKB-UniRule"/>
</dbReference>
<evidence type="ECO:0000256" key="8">
    <source>
        <dbReference type="SAM" id="SignalP"/>
    </source>
</evidence>
<dbReference type="InterPro" id="IPR015500">
    <property type="entry name" value="Peptidase_S8_subtilisin-rel"/>
</dbReference>
<dbReference type="PROSITE" id="PS51892">
    <property type="entry name" value="SUBTILASE"/>
    <property type="match status" value="1"/>
</dbReference>
<organism evidence="10">
    <name type="scientific">Proteinivorax tanatarense</name>
    <dbReference type="NCBI Taxonomy" id="1260629"/>
    <lineage>
        <taxon>Bacteria</taxon>
        <taxon>Bacillati</taxon>
        <taxon>Bacillota</taxon>
        <taxon>Clostridia</taxon>
        <taxon>Eubacteriales</taxon>
        <taxon>Proteinivoracaceae</taxon>
        <taxon>Proteinivorax</taxon>
    </lineage>
</organism>
<evidence type="ECO:0000256" key="2">
    <source>
        <dbReference type="ARBA" id="ARBA00022670"/>
    </source>
</evidence>
<dbReference type="InterPro" id="IPR022398">
    <property type="entry name" value="Peptidase_S8_His-AS"/>
</dbReference>
<dbReference type="Pfam" id="PF00082">
    <property type="entry name" value="Peptidase_S8"/>
    <property type="match status" value="1"/>
</dbReference>
<keyword evidence="4 6" id="KW-0720">Serine protease</keyword>
<gene>
    <name evidence="10" type="ORF">PRVXT_002189</name>
</gene>
<proteinExistence type="inferred from homology"/>
<evidence type="ECO:0000313" key="10">
    <source>
        <dbReference type="EMBL" id="XBX74163.1"/>
    </source>
</evidence>
<dbReference type="PANTHER" id="PTHR43806:SF65">
    <property type="entry name" value="SERINE PROTEASE APRX"/>
    <property type="match status" value="1"/>
</dbReference>
<evidence type="ECO:0000259" key="9">
    <source>
        <dbReference type="Pfam" id="PF00082"/>
    </source>
</evidence>
<dbReference type="EMBL" id="CP158367">
    <property type="protein sequence ID" value="XBX74163.1"/>
    <property type="molecule type" value="Genomic_DNA"/>
</dbReference>
<evidence type="ECO:0000256" key="7">
    <source>
        <dbReference type="RuleBase" id="RU003355"/>
    </source>
</evidence>
<accession>A0AAU7VJ82</accession>
<dbReference type="PROSITE" id="PS00136">
    <property type="entry name" value="SUBTILASE_ASP"/>
    <property type="match status" value="1"/>
</dbReference>
<feature type="domain" description="Peptidase S8/S53" evidence="9">
    <location>
        <begin position="166"/>
        <end position="551"/>
    </location>
</feature>
<evidence type="ECO:0000256" key="6">
    <source>
        <dbReference type="PROSITE-ProRule" id="PRU01240"/>
    </source>
</evidence>
<feature type="active site" description="Charge relay system" evidence="5 6">
    <location>
        <position position="513"/>
    </location>
</feature>
<dbReference type="AlphaFoldDB" id="A0AAU7VJ82"/>
<dbReference type="InterPro" id="IPR023828">
    <property type="entry name" value="Peptidase_S8_Ser-AS"/>
</dbReference>
<sequence>MKKFIALTLSFLLVLSGSGMSMATAGTEDELMVDVIVQLDDKPVLAYEVQLEEKGEFSTSSIQSYEQQIISNREEVLSEAAKRGIDVRPNHVFTHTISGFSSSVSLSDAMELEQIDGVAGVFPDVVIEVPEIPETAVPGVPVEPNTTESVGWTNAPYIWESENVTGEGEIVAVIDTGIDYTHPSFGGQFGLDHKVLSGINFTDSGDGYEDWMDRQGHGTHVAGTVAGYPLELSEDEILQGVAPDASLYGIKTLGDDGRGLTSWTIAGIEWAVNPGGDLPRADVINMSLGNSISCPNFPTALAANQAVEAGVVVVASAGNDGHEFPTTGSPSTGDQVISVGSYGEIINGTITLEDGTIYDKNINPSDSPDPDGEMYEIVNTAGLSDWSELDVKDKIVFADWDDPWGLAEVNFVTEEGAKGIITYRPGGISVGGTFDIPFFGIPADMALEILSKHAQNPELTMALNVLDPGFLMSGFSSAGPTSSYTLKPDITAPGDGITAAVPDMGIGTMSGTSMSAPHVAGGVALLRQLRPELTVEETKALLMNTPWWLEDENDEKYAVTTQGSGIMDLQSAALSRGVAVPGGLSLNVTGKDNTVTVKNISDEKITYDIELISDSLEATFVDQVTVEANSEAEFDITFDLEGLEEGAHEGYLMLTPTEGIELEGEDEEYFDSLQVTVYYHEGIIEEFFTSDLHMDRKLSETDSVDITFTLGMAADFVGVNVLDRKGNLLGNIVEAPSGLSAGTWTLHNTNLGELDDGEYILQVQAEWGLPNFPIPGFGDMDVVYEPFEVNTEVPNINLESKSYSKDKDYTLNVSTDVDSEVLIDGKKAIELDKGVGLEVTLEKGENTFLIEATTPYGVTSSKEVTVVKIDKPIYSLEDLYETPYITSDSVYIKTEAESGAVVTYTVNGEKQQLIEVGSDGLALAAIEIEDGYNDIKIVVNADNEVKGHDLQIFKKYVERLAGDNRFETATEISKYGWEQSDTVILARADDFADSLAGVPLSKKLDAPILLTQTDTLSDNTLGEIERLGAGNVIILGGKNAVSDDIKDQLKQMSLDVERIGGEDRFETAKLISEKVVGDTEKVKQVVVAYGNNFPDGLSAAPLAANNNAPILLVDTEDAKEDTLEFIKDHNVESTLVIGGKAVISDEVMENLPNAERISGDDRYETSIAVAEKIETDTVFVSSGTSFADSLTAAALAAKKNGTVVLSREASLPTVTSEYLDVNGEDFNRYYIAGGNAAINAEVEEALRGLLK</sequence>
<dbReference type="InterPro" id="IPR000209">
    <property type="entry name" value="Peptidase_S8/S53_dom"/>
</dbReference>
<evidence type="ECO:0000256" key="3">
    <source>
        <dbReference type="ARBA" id="ARBA00022801"/>
    </source>
</evidence>
<dbReference type="SUPFAM" id="SSF52025">
    <property type="entry name" value="PA domain"/>
    <property type="match status" value="1"/>
</dbReference>
<dbReference type="InterPro" id="IPR023827">
    <property type="entry name" value="Peptidase_S8_Asp-AS"/>
</dbReference>
<feature type="active site" description="Charge relay system" evidence="5 6">
    <location>
        <position position="217"/>
    </location>
</feature>
<reference evidence="10" key="1">
    <citation type="journal article" date="2013" name="Extremophiles">
        <title>Proteinivorax tanatarense gen. nov., sp. nov., an anaerobic, haloalkaliphilic, proteolytic bacterium isolated from a decaying algal bloom, and proposal of Proteinivoraceae fam. nov.</title>
        <authorList>
            <person name="Kevbrin V."/>
            <person name="Boltyanskaya Y."/>
            <person name="Zhilina T."/>
            <person name="Kolganova T."/>
            <person name="Lavrentjeva E."/>
            <person name="Kuznetsov B."/>
        </authorList>
    </citation>
    <scope>NUCLEOTIDE SEQUENCE</scope>
    <source>
        <strain evidence="10">Z-910T</strain>
    </source>
</reference>
<name>A0AAU7VJ82_9FIRM</name>
<dbReference type="PROSITE" id="PS00137">
    <property type="entry name" value="SUBTILASE_HIS"/>
    <property type="match status" value="1"/>
</dbReference>
<dbReference type="Gene3D" id="3.40.50.12090">
    <property type="match status" value="2"/>
</dbReference>
<dbReference type="GO" id="GO:0006508">
    <property type="term" value="P:proteolysis"/>
    <property type="evidence" value="ECO:0007669"/>
    <property type="project" value="UniProtKB-KW"/>
</dbReference>
<evidence type="ECO:0000256" key="1">
    <source>
        <dbReference type="ARBA" id="ARBA00011073"/>
    </source>
</evidence>
<dbReference type="InterPro" id="IPR050131">
    <property type="entry name" value="Peptidase_S8_subtilisin-like"/>
</dbReference>
<dbReference type="Pfam" id="PF04122">
    <property type="entry name" value="CW_binding_2"/>
    <property type="match status" value="3"/>
</dbReference>
<dbReference type="PROSITE" id="PS00138">
    <property type="entry name" value="SUBTILASE_SER"/>
    <property type="match status" value="1"/>
</dbReference>
<dbReference type="InterPro" id="IPR046450">
    <property type="entry name" value="PA_dom_sf"/>
</dbReference>
<evidence type="ECO:0000256" key="4">
    <source>
        <dbReference type="ARBA" id="ARBA00022825"/>
    </source>
</evidence>
<dbReference type="InterPro" id="IPR034213">
    <property type="entry name" value="S8_Vpr-like"/>
</dbReference>
<dbReference type="InterPro" id="IPR036852">
    <property type="entry name" value="Peptidase_S8/S53_dom_sf"/>
</dbReference>
<keyword evidence="8" id="KW-0732">Signal</keyword>
<evidence type="ECO:0000256" key="5">
    <source>
        <dbReference type="PIRSR" id="PIRSR615500-1"/>
    </source>
</evidence>